<accession>A0A6J5S106</accession>
<gene>
    <name evidence="2" type="ORF">UFOVP1358_18</name>
    <name evidence="1" type="ORF">UFOVP931_12</name>
</gene>
<protein>
    <submittedName>
        <fullName evidence="2">Uncharacterized protein</fullName>
    </submittedName>
</protein>
<evidence type="ECO:0000313" key="1">
    <source>
        <dbReference type="EMBL" id="CAB4171678.1"/>
    </source>
</evidence>
<proteinExistence type="predicted"/>
<reference evidence="2" key="1">
    <citation type="submission" date="2020-05" db="EMBL/GenBank/DDBJ databases">
        <authorList>
            <person name="Chiriac C."/>
            <person name="Salcher M."/>
            <person name="Ghai R."/>
            <person name="Kavagutti S V."/>
        </authorList>
    </citation>
    <scope>NUCLEOTIDE SEQUENCE</scope>
</reference>
<organism evidence="2">
    <name type="scientific">uncultured Caudovirales phage</name>
    <dbReference type="NCBI Taxonomy" id="2100421"/>
    <lineage>
        <taxon>Viruses</taxon>
        <taxon>Duplodnaviria</taxon>
        <taxon>Heunggongvirae</taxon>
        <taxon>Uroviricota</taxon>
        <taxon>Caudoviricetes</taxon>
        <taxon>Peduoviridae</taxon>
        <taxon>Maltschvirus</taxon>
        <taxon>Maltschvirus maltsch</taxon>
    </lineage>
</organism>
<sequence length="632" mass="66636">MATLQELELALVNADKAGDLDAARRLAAVLVKARQDTINQIPDTIVPGTTQEYVEPSLGEKIVGAGEAALTIGTGAIGGTAGLIGGTLKGLAEQILSGQFGSREAANLVEKSAMQGAQALTYAPRTQSGQEQVQAVGEVLQNVPPVIPVVGPVGAVAASTKMAAPAIAATAGRVAAPVVAATKRAGQAVAKVAEPIREMMPGATTKRPTPGTQASGGSAGVDMATLRQAKADELPVPIKLTEGQKTRQFEQQRFERETAKLPDVGEPIRERFATQNKQLQQNLEAFVDMTGAEAPDLRSIGLTVDKALRDRAARDKTRIRTLYKEAEKAGEMEAPVKLDTVVQHLVDNAPEAEVANVLKATRAKALQLGVATEAPDGTLIAQPVSLKTAELFRRSIGGATNAEPTNIMQASQMRSLIDASTEGLGGNMYKQARAARARFGSDYENIGLVKNLLGQKRGSNDRSIAMEDVLRRSVIDPSTSLDTVRQVRRLLQTEGQNGQQAWKELQGGTLKFMRDEATKGVGRDELGNAVLSPGQLDRVITQLDKSGKLDFVFGKKGAEQLRTINDVAKDVLTTPAGAVNTSNTASVLAGMMDIAISGTAGVPAPIMTSFRLATKGIKDAKTRARVKRALGE</sequence>
<dbReference type="EMBL" id="LR796870">
    <property type="protein sequence ID" value="CAB4171678.1"/>
    <property type="molecule type" value="Genomic_DNA"/>
</dbReference>
<dbReference type="EMBL" id="LR797302">
    <property type="protein sequence ID" value="CAB4199858.1"/>
    <property type="molecule type" value="Genomic_DNA"/>
</dbReference>
<evidence type="ECO:0000313" key="2">
    <source>
        <dbReference type="EMBL" id="CAB4199858.1"/>
    </source>
</evidence>
<name>A0A6J5S106_9CAUD</name>